<dbReference type="OrthoDB" id="102964at2"/>
<evidence type="ECO:0000313" key="1">
    <source>
        <dbReference type="EMBL" id="PPQ28610.1"/>
    </source>
</evidence>
<accession>A0A2S6N1Z0</accession>
<proteinExistence type="predicted"/>
<protein>
    <recommendedName>
        <fullName evidence="3">DUF1236 domain-containing protein</fullName>
    </recommendedName>
</protein>
<organism evidence="1 2">
    <name type="scientific">Rhodoblastus sphagnicola</name>
    <dbReference type="NCBI Taxonomy" id="333368"/>
    <lineage>
        <taxon>Bacteria</taxon>
        <taxon>Pseudomonadati</taxon>
        <taxon>Pseudomonadota</taxon>
        <taxon>Alphaproteobacteria</taxon>
        <taxon>Hyphomicrobiales</taxon>
        <taxon>Rhodoblastaceae</taxon>
        <taxon>Rhodoblastus</taxon>
    </lineage>
</organism>
<sequence>MRNNTIAVATIAFLALSGAAVAQGAIGGAAEGSREGDRAAGPVGAVVGGAAGAVVGGINGLLGDNQRPRFRDYATHRNHKSYAYDRQVDVGAVLPDDGVTYYEVPPEYEVPVYKYAIVNDRTVLVDPHSHRIVQIID</sequence>
<dbReference type="InterPro" id="IPR009642">
    <property type="entry name" value="DUF1236"/>
</dbReference>
<dbReference type="EMBL" id="NHSJ01000106">
    <property type="protein sequence ID" value="PPQ28610.1"/>
    <property type="molecule type" value="Genomic_DNA"/>
</dbReference>
<name>A0A2S6N1Z0_9HYPH</name>
<dbReference type="Pfam" id="PF06823">
    <property type="entry name" value="DUF1236"/>
    <property type="match status" value="1"/>
</dbReference>
<evidence type="ECO:0000313" key="2">
    <source>
        <dbReference type="Proteomes" id="UP000239089"/>
    </source>
</evidence>
<reference evidence="1 2" key="1">
    <citation type="journal article" date="2018" name="Arch. Microbiol.">
        <title>New insights into the metabolic potential of the phototrophic purple bacterium Rhodopila globiformis DSM 161(T) from its draft genome sequence and evidence for a vanadium-dependent nitrogenase.</title>
        <authorList>
            <person name="Imhoff J.F."/>
            <person name="Rahn T."/>
            <person name="Kunzel S."/>
            <person name="Neulinger S.C."/>
        </authorList>
    </citation>
    <scope>NUCLEOTIDE SEQUENCE [LARGE SCALE GENOMIC DNA]</scope>
    <source>
        <strain evidence="1 2">DSM 16996</strain>
    </source>
</reference>
<gene>
    <name evidence="1" type="ORF">CCR94_17365</name>
</gene>
<comment type="caution">
    <text evidence="1">The sequence shown here is derived from an EMBL/GenBank/DDBJ whole genome shotgun (WGS) entry which is preliminary data.</text>
</comment>
<evidence type="ECO:0008006" key="3">
    <source>
        <dbReference type="Google" id="ProtNLM"/>
    </source>
</evidence>
<dbReference type="RefSeq" id="WP_104509110.1">
    <property type="nucleotide sequence ID" value="NZ_JACIGC010000006.1"/>
</dbReference>
<dbReference type="Proteomes" id="UP000239089">
    <property type="component" value="Unassembled WGS sequence"/>
</dbReference>
<dbReference type="AlphaFoldDB" id="A0A2S6N1Z0"/>
<keyword evidence="2" id="KW-1185">Reference proteome</keyword>